<gene>
    <name evidence="4" type="ORF">OSIN01602_LOCUS5375</name>
</gene>
<dbReference type="AlphaFoldDB" id="A0A7S1Z6W1"/>
<dbReference type="CDD" id="cd19438">
    <property type="entry name" value="lipocalin_Blc-like"/>
    <property type="match status" value="1"/>
</dbReference>
<dbReference type="Pfam" id="PF08212">
    <property type="entry name" value="Lipocalin_2"/>
    <property type="match status" value="1"/>
</dbReference>
<dbReference type="SUPFAM" id="SSF50814">
    <property type="entry name" value="Lipocalins"/>
    <property type="match status" value="1"/>
</dbReference>
<protein>
    <recommendedName>
        <fullName evidence="3">Lipocalin/cytosolic fatty-acid binding domain-containing protein</fullName>
    </recommendedName>
</protein>
<accession>A0A7S1Z6W1</accession>
<organism evidence="4">
    <name type="scientific">Trieres chinensis</name>
    <name type="common">Marine centric diatom</name>
    <name type="synonym">Odontella sinensis</name>
    <dbReference type="NCBI Taxonomy" id="1514140"/>
    <lineage>
        <taxon>Eukaryota</taxon>
        <taxon>Sar</taxon>
        <taxon>Stramenopiles</taxon>
        <taxon>Ochrophyta</taxon>
        <taxon>Bacillariophyta</taxon>
        <taxon>Mediophyceae</taxon>
        <taxon>Biddulphiophycidae</taxon>
        <taxon>Eupodiscales</taxon>
        <taxon>Parodontellaceae</taxon>
        <taxon>Trieres</taxon>
    </lineage>
</organism>
<evidence type="ECO:0000259" key="3">
    <source>
        <dbReference type="Pfam" id="PF08212"/>
    </source>
</evidence>
<dbReference type="PIRSF" id="PIRSF036893">
    <property type="entry name" value="Lipocalin_ApoD"/>
    <property type="match status" value="1"/>
</dbReference>
<dbReference type="Gene3D" id="2.40.128.20">
    <property type="match status" value="1"/>
</dbReference>
<dbReference type="InterPro" id="IPR022271">
    <property type="entry name" value="Lipocalin_ApoD"/>
</dbReference>
<sequence>MGALSSKSSSLPPLQTVPHCETAKFMGTWFVHGVKPTPFETTCSNAVERYTLVSGNKKNDVDIDFRYNKADPLTSPLKSLPQKGWIQGEDKSISSNWKVSPFGPIRMPFPIIELDADSYDWVVVGYPSRDYCWIMGRKPVMPAATFEMLKERLVEKHQYDLKGFREVPQKWTKEERAKRGLEKEIPDDMLSE</sequence>
<dbReference type="PANTHER" id="PTHR10612:SF34">
    <property type="entry name" value="APOLIPOPROTEIN D"/>
    <property type="match status" value="1"/>
</dbReference>
<comment type="similarity">
    <text evidence="1 2">Belongs to the calycin superfamily. Lipocalin family.</text>
</comment>
<evidence type="ECO:0000256" key="1">
    <source>
        <dbReference type="ARBA" id="ARBA00006889"/>
    </source>
</evidence>
<feature type="domain" description="Lipocalin/cytosolic fatty-acid binding" evidence="3">
    <location>
        <begin position="23"/>
        <end position="169"/>
    </location>
</feature>
<dbReference type="GO" id="GO:0006950">
    <property type="term" value="P:response to stress"/>
    <property type="evidence" value="ECO:0007669"/>
    <property type="project" value="UniProtKB-ARBA"/>
</dbReference>
<dbReference type="EMBL" id="HBGO01009689">
    <property type="protein sequence ID" value="CAD9329897.1"/>
    <property type="molecule type" value="Transcribed_RNA"/>
</dbReference>
<dbReference type="PANTHER" id="PTHR10612">
    <property type="entry name" value="APOLIPOPROTEIN D"/>
    <property type="match status" value="1"/>
</dbReference>
<evidence type="ECO:0000256" key="2">
    <source>
        <dbReference type="PIRNR" id="PIRNR036893"/>
    </source>
</evidence>
<name>A0A7S1Z6W1_TRICV</name>
<dbReference type="InterPro" id="IPR000566">
    <property type="entry name" value="Lipocln_cytosolic_FA-bd_dom"/>
</dbReference>
<dbReference type="InterPro" id="IPR047202">
    <property type="entry name" value="Lipocalin_Blc-like_dom"/>
</dbReference>
<evidence type="ECO:0000313" key="4">
    <source>
        <dbReference type="EMBL" id="CAD9329897.1"/>
    </source>
</evidence>
<reference evidence="4" key="1">
    <citation type="submission" date="2021-01" db="EMBL/GenBank/DDBJ databases">
        <authorList>
            <person name="Corre E."/>
            <person name="Pelletier E."/>
            <person name="Niang G."/>
            <person name="Scheremetjew M."/>
            <person name="Finn R."/>
            <person name="Kale V."/>
            <person name="Holt S."/>
            <person name="Cochrane G."/>
            <person name="Meng A."/>
            <person name="Brown T."/>
            <person name="Cohen L."/>
        </authorList>
    </citation>
    <scope>NUCLEOTIDE SEQUENCE</scope>
    <source>
        <strain evidence="4">Grunow 1884</strain>
    </source>
</reference>
<dbReference type="InterPro" id="IPR012674">
    <property type="entry name" value="Calycin"/>
</dbReference>
<proteinExistence type="inferred from homology"/>